<organism evidence="2 3">
    <name type="scientific">Synechocystis salina LEGE 00031</name>
    <dbReference type="NCBI Taxonomy" id="1828736"/>
    <lineage>
        <taxon>Bacteria</taxon>
        <taxon>Bacillati</taxon>
        <taxon>Cyanobacteriota</taxon>
        <taxon>Cyanophyceae</taxon>
        <taxon>Synechococcales</taxon>
        <taxon>Merismopediaceae</taxon>
        <taxon>Synechocystis</taxon>
    </lineage>
</organism>
<keyword evidence="3" id="KW-1185">Reference proteome</keyword>
<name>A0ABR9VPZ1_9SYNC</name>
<accession>A0ABR9VPZ1</accession>
<dbReference type="EMBL" id="JADEVV010000012">
    <property type="protein sequence ID" value="MBE9253382.1"/>
    <property type="molecule type" value="Genomic_DNA"/>
</dbReference>
<comment type="caution">
    <text evidence="2">The sequence shown here is derived from an EMBL/GenBank/DDBJ whole genome shotgun (WGS) entry which is preliminary data.</text>
</comment>
<keyword evidence="1" id="KW-0732">Signal</keyword>
<feature type="signal peptide" evidence="1">
    <location>
        <begin position="1"/>
        <end position="24"/>
    </location>
</feature>
<dbReference type="Proteomes" id="UP000658720">
    <property type="component" value="Unassembled WGS sequence"/>
</dbReference>
<evidence type="ECO:0000313" key="2">
    <source>
        <dbReference type="EMBL" id="MBE9253382.1"/>
    </source>
</evidence>
<evidence type="ECO:0000256" key="1">
    <source>
        <dbReference type="SAM" id="SignalP"/>
    </source>
</evidence>
<feature type="chain" id="PRO_5045166543" evidence="1">
    <location>
        <begin position="25"/>
        <end position="234"/>
    </location>
</feature>
<protein>
    <submittedName>
        <fullName evidence="2">Uncharacterized protein</fullName>
    </submittedName>
</protein>
<proteinExistence type="predicted"/>
<reference evidence="2 3" key="1">
    <citation type="submission" date="2020-10" db="EMBL/GenBank/DDBJ databases">
        <authorList>
            <person name="Castelo-Branco R."/>
            <person name="Eusebio N."/>
            <person name="Adriana R."/>
            <person name="Vieira A."/>
            <person name="Brugerolle De Fraissinette N."/>
            <person name="Rezende De Castro R."/>
            <person name="Schneider M.P."/>
            <person name="Vasconcelos V."/>
            <person name="Leao P.N."/>
        </authorList>
    </citation>
    <scope>NUCLEOTIDE SEQUENCE [LARGE SCALE GENOMIC DNA]</scope>
    <source>
        <strain evidence="2 3">LEGE 00031</strain>
    </source>
</reference>
<dbReference type="RefSeq" id="WP_194019247.1">
    <property type="nucleotide sequence ID" value="NZ_JADEVV010000012.1"/>
</dbReference>
<gene>
    <name evidence="2" type="ORF">IQ217_05785</name>
</gene>
<evidence type="ECO:0000313" key="3">
    <source>
        <dbReference type="Proteomes" id="UP000658720"/>
    </source>
</evidence>
<sequence length="234" mass="26642">MLNKLSHRILCNSLLLSTINFGLADPALSNEYIESDKYPEGEWTTIISNDYEVIKIKNGSITGNSNSKSGSFATFSTENNQTKVLESTGRLNLECDGKPYNSWNTKSINFTYYQDYQASPTSQNSYNIYYILMHKLYPIKHYICDDINPNYLKVGMAMKDVRKLLNSDGFEIFNRDAEDDENFTTGPICDDDKKCELHGNNAVTRIYFQNRQTGATIVTGSVNYELYTASFSEF</sequence>